<evidence type="ECO:0000256" key="3">
    <source>
        <dbReference type="ARBA" id="ARBA00023110"/>
    </source>
</evidence>
<dbReference type="OrthoDB" id="77911at2759"/>
<dbReference type="PROSITE" id="PS50059">
    <property type="entry name" value="FKBP_PPIASE"/>
    <property type="match status" value="1"/>
</dbReference>
<dbReference type="InterPro" id="IPR001179">
    <property type="entry name" value="PPIase_FKBP_dom"/>
</dbReference>
<feature type="signal peptide" evidence="6">
    <location>
        <begin position="1"/>
        <end position="27"/>
    </location>
</feature>
<comment type="catalytic activity">
    <reaction evidence="1 5">
        <text>[protein]-peptidylproline (omega=180) = [protein]-peptidylproline (omega=0)</text>
        <dbReference type="Rhea" id="RHEA:16237"/>
        <dbReference type="Rhea" id="RHEA-COMP:10747"/>
        <dbReference type="Rhea" id="RHEA-COMP:10748"/>
        <dbReference type="ChEBI" id="CHEBI:83833"/>
        <dbReference type="ChEBI" id="CHEBI:83834"/>
        <dbReference type="EC" id="5.2.1.8"/>
    </reaction>
</comment>
<reference evidence="9" key="1">
    <citation type="submission" date="2025-08" db="UniProtKB">
        <authorList>
            <consortium name="RefSeq"/>
        </authorList>
    </citation>
    <scope>IDENTIFICATION</scope>
    <source>
        <tissue evidence="9">Entire body</tissue>
    </source>
</reference>
<keyword evidence="3 5" id="KW-0697">Rotamase</keyword>
<sequence>MKSTITVRISFIILLLLVLNVSNNTNSKKLQIGIKKRPKNCTIKSKKGDLLHVFYQGSFPSGEKFDSNFNGKLFTFTLGSEQVIKGWDQGLIGMCIGEQRKLLIPPHLGYGTRGAPPKITPNQPLIFSVELVNIERKNPK</sequence>
<accession>A0A1W4XR94</accession>
<dbReference type="GO" id="GO:0005783">
    <property type="term" value="C:endoplasmic reticulum"/>
    <property type="evidence" value="ECO:0007669"/>
    <property type="project" value="TreeGrafter"/>
</dbReference>
<dbReference type="STRING" id="224129.A0A1W4XR94"/>
<keyword evidence="4 5" id="KW-0413">Isomerase</keyword>
<evidence type="ECO:0000256" key="4">
    <source>
        <dbReference type="ARBA" id="ARBA00023235"/>
    </source>
</evidence>
<evidence type="ECO:0000313" key="8">
    <source>
        <dbReference type="Proteomes" id="UP000192223"/>
    </source>
</evidence>
<dbReference type="Proteomes" id="UP000192223">
    <property type="component" value="Unplaced"/>
</dbReference>
<dbReference type="PANTHER" id="PTHR45779:SF7">
    <property type="entry name" value="PEPTIDYLPROLYL ISOMERASE"/>
    <property type="match status" value="1"/>
</dbReference>
<evidence type="ECO:0000256" key="5">
    <source>
        <dbReference type="PROSITE-ProRule" id="PRU00277"/>
    </source>
</evidence>
<keyword evidence="8" id="KW-1185">Reference proteome</keyword>
<organism evidence="8 9">
    <name type="scientific">Agrilus planipennis</name>
    <name type="common">Emerald ash borer</name>
    <name type="synonym">Agrilus marcopoli</name>
    <dbReference type="NCBI Taxonomy" id="224129"/>
    <lineage>
        <taxon>Eukaryota</taxon>
        <taxon>Metazoa</taxon>
        <taxon>Ecdysozoa</taxon>
        <taxon>Arthropoda</taxon>
        <taxon>Hexapoda</taxon>
        <taxon>Insecta</taxon>
        <taxon>Pterygota</taxon>
        <taxon>Neoptera</taxon>
        <taxon>Endopterygota</taxon>
        <taxon>Coleoptera</taxon>
        <taxon>Polyphaga</taxon>
        <taxon>Elateriformia</taxon>
        <taxon>Buprestoidea</taxon>
        <taxon>Buprestidae</taxon>
        <taxon>Agrilinae</taxon>
        <taxon>Agrilus</taxon>
    </lineage>
</organism>
<evidence type="ECO:0000259" key="7">
    <source>
        <dbReference type="PROSITE" id="PS50059"/>
    </source>
</evidence>
<dbReference type="InterPro" id="IPR044609">
    <property type="entry name" value="FKBP2/11"/>
</dbReference>
<evidence type="ECO:0000256" key="6">
    <source>
        <dbReference type="SAM" id="SignalP"/>
    </source>
</evidence>
<dbReference type="Gene3D" id="3.10.50.40">
    <property type="match status" value="1"/>
</dbReference>
<feature type="chain" id="PRO_5010742025" description="peptidylprolyl isomerase" evidence="6">
    <location>
        <begin position="28"/>
        <end position="140"/>
    </location>
</feature>
<dbReference type="SUPFAM" id="SSF54534">
    <property type="entry name" value="FKBP-like"/>
    <property type="match status" value="1"/>
</dbReference>
<proteinExistence type="predicted"/>
<keyword evidence="6" id="KW-0732">Signal</keyword>
<dbReference type="GO" id="GO:0003755">
    <property type="term" value="F:peptidyl-prolyl cis-trans isomerase activity"/>
    <property type="evidence" value="ECO:0007669"/>
    <property type="project" value="UniProtKB-KW"/>
</dbReference>
<protein>
    <recommendedName>
        <fullName evidence="2 5">peptidylprolyl isomerase</fullName>
        <ecNumber evidence="2 5">5.2.1.8</ecNumber>
    </recommendedName>
</protein>
<evidence type="ECO:0000256" key="2">
    <source>
        <dbReference type="ARBA" id="ARBA00013194"/>
    </source>
</evidence>
<name>A0A1W4XR94_AGRPL</name>
<dbReference type="PANTHER" id="PTHR45779">
    <property type="entry name" value="PEPTIDYLPROLYL ISOMERASE"/>
    <property type="match status" value="1"/>
</dbReference>
<dbReference type="InParanoid" id="A0A1W4XR94"/>
<evidence type="ECO:0000313" key="9">
    <source>
        <dbReference type="RefSeq" id="XP_018335003.1"/>
    </source>
</evidence>
<dbReference type="FunCoup" id="A0A1W4XR94">
    <property type="interactions" value="682"/>
</dbReference>
<feature type="domain" description="PPIase FKBP-type" evidence="7">
    <location>
        <begin position="48"/>
        <end position="135"/>
    </location>
</feature>
<gene>
    <name evidence="9" type="primary">LOC108743897</name>
</gene>
<dbReference type="EC" id="5.2.1.8" evidence="2 5"/>
<dbReference type="GeneID" id="108743897"/>
<dbReference type="KEGG" id="apln:108743897"/>
<dbReference type="RefSeq" id="XP_018335003.1">
    <property type="nucleotide sequence ID" value="XM_018479501.1"/>
</dbReference>
<dbReference type="InterPro" id="IPR046357">
    <property type="entry name" value="PPIase_dom_sf"/>
</dbReference>
<dbReference type="Pfam" id="PF00254">
    <property type="entry name" value="FKBP_C"/>
    <property type="match status" value="1"/>
</dbReference>
<dbReference type="AlphaFoldDB" id="A0A1W4XR94"/>
<evidence type="ECO:0000256" key="1">
    <source>
        <dbReference type="ARBA" id="ARBA00000971"/>
    </source>
</evidence>
<dbReference type="FunFam" id="3.10.50.40:FF:000006">
    <property type="entry name" value="Peptidyl-prolyl cis-trans isomerase"/>
    <property type="match status" value="1"/>
</dbReference>